<evidence type="ECO:0000313" key="3">
    <source>
        <dbReference type="EMBL" id="KKS95652.1"/>
    </source>
</evidence>
<evidence type="ECO:0000256" key="1">
    <source>
        <dbReference type="SAM" id="Phobius"/>
    </source>
</evidence>
<gene>
    <name evidence="3" type="ORF">UV73_C0015G0027</name>
</gene>
<dbReference type="CDD" id="cd00118">
    <property type="entry name" value="LysM"/>
    <property type="match status" value="1"/>
</dbReference>
<evidence type="ECO:0000259" key="2">
    <source>
        <dbReference type="PROSITE" id="PS51782"/>
    </source>
</evidence>
<proteinExistence type="predicted"/>
<dbReference type="AlphaFoldDB" id="A0A0G1DDI5"/>
<comment type="caution">
    <text evidence="3">The sequence shown here is derived from an EMBL/GenBank/DDBJ whole genome shotgun (WGS) entry which is preliminary data.</text>
</comment>
<dbReference type="SMART" id="SM00257">
    <property type="entry name" value="LysM"/>
    <property type="match status" value="1"/>
</dbReference>
<dbReference type="Proteomes" id="UP000034894">
    <property type="component" value="Unassembled WGS sequence"/>
</dbReference>
<dbReference type="Gene3D" id="3.10.350.10">
    <property type="entry name" value="LysM domain"/>
    <property type="match status" value="1"/>
</dbReference>
<protein>
    <recommendedName>
        <fullName evidence="2">LysM domain-containing protein</fullName>
    </recommendedName>
</protein>
<keyword evidence="1" id="KW-0812">Transmembrane</keyword>
<dbReference type="STRING" id="1618443.UV73_C0015G0027"/>
<dbReference type="EMBL" id="LCFP01000015">
    <property type="protein sequence ID" value="KKS95652.1"/>
    <property type="molecule type" value="Genomic_DNA"/>
</dbReference>
<feature type="domain" description="LysM" evidence="2">
    <location>
        <begin position="88"/>
        <end position="140"/>
    </location>
</feature>
<dbReference type="Pfam" id="PF01476">
    <property type="entry name" value="LysM"/>
    <property type="match status" value="1"/>
</dbReference>
<evidence type="ECO:0000313" key="4">
    <source>
        <dbReference type="Proteomes" id="UP000034894"/>
    </source>
</evidence>
<dbReference type="InterPro" id="IPR018392">
    <property type="entry name" value="LysM"/>
</dbReference>
<sequence length="223" mass="24850">MKLPPAFASVTVFSKLLAAFLFIFIPFVTFFLGMSYGMKLTDMLYGKAKQGSFQKENVIPLKVRSISGYVPHVNCQYDGWNLSKDFLRSYVVKPGDSLLSIAANQMGSTSRVSELIKFNHDTYSLSLENPILEPGWVLKIPPEFVKESGGDIRMISGELIETQGPYAWRIYSAQAGGDTGPFAPDSDTVMPETPFIKGDCVNLLWDVRPGNSKVLIITRQEEY</sequence>
<feature type="transmembrane region" description="Helical" evidence="1">
    <location>
        <begin position="12"/>
        <end position="33"/>
    </location>
</feature>
<organism evidence="3 4">
    <name type="scientific">Candidatus Gottesmanbacteria bacterium GW2011_GWA2_43_14</name>
    <dbReference type="NCBI Taxonomy" id="1618443"/>
    <lineage>
        <taxon>Bacteria</taxon>
        <taxon>Candidatus Gottesmaniibacteriota</taxon>
    </lineage>
</organism>
<name>A0A0G1DDI5_9BACT</name>
<reference evidence="3 4" key="1">
    <citation type="journal article" date="2015" name="Nature">
        <title>rRNA introns, odd ribosomes, and small enigmatic genomes across a large radiation of phyla.</title>
        <authorList>
            <person name="Brown C.T."/>
            <person name="Hug L.A."/>
            <person name="Thomas B.C."/>
            <person name="Sharon I."/>
            <person name="Castelle C.J."/>
            <person name="Singh A."/>
            <person name="Wilkins M.J."/>
            <person name="Williams K.H."/>
            <person name="Banfield J.F."/>
        </authorList>
    </citation>
    <scope>NUCLEOTIDE SEQUENCE [LARGE SCALE GENOMIC DNA]</scope>
</reference>
<keyword evidence="1" id="KW-1133">Transmembrane helix</keyword>
<dbReference type="InterPro" id="IPR036779">
    <property type="entry name" value="LysM_dom_sf"/>
</dbReference>
<dbReference type="PROSITE" id="PS51782">
    <property type="entry name" value="LYSM"/>
    <property type="match status" value="1"/>
</dbReference>
<keyword evidence="1" id="KW-0472">Membrane</keyword>
<accession>A0A0G1DDI5</accession>